<dbReference type="FunFam" id="2.170.150.20:FF:000001">
    <property type="entry name" value="Peptide methionine sulfoxide reductase MsrB"/>
    <property type="match status" value="1"/>
</dbReference>
<feature type="binding site" evidence="6">
    <location>
        <position position="91"/>
    </location>
    <ligand>
        <name>Zn(2+)</name>
        <dbReference type="ChEBI" id="CHEBI:29105"/>
    </ligand>
</feature>
<dbReference type="SUPFAM" id="SSF51316">
    <property type="entry name" value="Mss4-like"/>
    <property type="match status" value="1"/>
</dbReference>
<organism evidence="9 10">
    <name type="scientific">Eiseniibacteriota bacterium</name>
    <dbReference type="NCBI Taxonomy" id="2212470"/>
    <lineage>
        <taxon>Bacteria</taxon>
        <taxon>Candidatus Eiseniibacteriota</taxon>
    </lineage>
</organism>
<comment type="catalytic activity">
    <reaction evidence="5 6">
        <text>L-methionyl-[protein] + [thioredoxin]-disulfide + H2O = L-methionyl-(R)-S-oxide-[protein] + [thioredoxin]-dithiol</text>
        <dbReference type="Rhea" id="RHEA:24164"/>
        <dbReference type="Rhea" id="RHEA-COMP:10698"/>
        <dbReference type="Rhea" id="RHEA-COMP:10700"/>
        <dbReference type="Rhea" id="RHEA-COMP:12313"/>
        <dbReference type="Rhea" id="RHEA-COMP:12314"/>
        <dbReference type="ChEBI" id="CHEBI:15377"/>
        <dbReference type="ChEBI" id="CHEBI:16044"/>
        <dbReference type="ChEBI" id="CHEBI:29950"/>
        <dbReference type="ChEBI" id="CHEBI:45764"/>
        <dbReference type="ChEBI" id="CHEBI:50058"/>
        <dbReference type="EC" id="1.8.4.12"/>
    </reaction>
</comment>
<evidence type="ECO:0000256" key="6">
    <source>
        <dbReference type="HAMAP-Rule" id="MF_01400"/>
    </source>
</evidence>
<sequence>MRRGTVAALLLTAAILGASAFAGPVAKQIKIFSADKGKYVMVDRVQKTDAEWKKGLTPEQYNVTRQKGTERAFTGAYWNHHQHGVYRCVCCGNDLFKSEAKFESGTGWPSFTAPIAPENVRSAVDKSMFVNRDEVLCARCDAHLGHVFDDGPKPTGLRYCINSASLKFVKGK</sequence>
<feature type="signal peptide" evidence="7">
    <location>
        <begin position="1"/>
        <end position="22"/>
    </location>
</feature>
<dbReference type="EC" id="1.8.4.12" evidence="6"/>
<comment type="similarity">
    <text evidence="1 6">Belongs to the MsrB Met sulfoxide reductase family.</text>
</comment>
<comment type="caution">
    <text evidence="9">The sequence shown here is derived from an EMBL/GenBank/DDBJ whole genome shotgun (WGS) entry which is preliminary data.</text>
</comment>
<dbReference type="Proteomes" id="UP000316852">
    <property type="component" value="Unassembled WGS sequence"/>
</dbReference>
<dbReference type="GO" id="GO:0030091">
    <property type="term" value="P:protein repair"/>
    <property type="evidence" value="ECO:0007669"/>
    <property type="project" value="InterPro"/>
</dbReference>
<dbReference type="AlphaFoldDB" id="A0A538T6D4"/>
<keyword evidence="2 6" id="KW-0479">Metal-binding</keyword>
<evidence type="ECO:0000313" key="10">
    <source>
        <dbReference type="Proteomes" id="UP000316852"/>
    </source>
</evidence>
<evidence type="ECO:0000256" key="5">
    <source>
        <dbReference type="ARBA" id="ARBA00048488"/>
    </source>
</evidence>
<evidence type="ECO:0000256" key="7">
    <source>
        <dbReference type="SAM" id="SignalP"/>
    </source>
</evidence>
<dbReference type="InterPro" id="IPR011057">
    <property type="entry name" value="Mss4-like_sf"/>
</dbReference>
<keyword evidence="4 6" id="KW-0560">Oxidoreductase</keyword>
<evidence type="ECO:0000256" key="4">
    <source>
        <dbReference type="ARBA" id="ARBA00023002"/>
    </source>
</evidence>
<dbReference type="InterPro" id="IPR028427">
    <property type="entry name" value="Met_Sox_Rdtase_MsrB"/>
</dbReference>
<accession>A0A538T6D4</accession>
<feature type="binding site" evidence="6">
    <location>
        <position position="137"/>
    </location>
    <ligand>
        <name>Zn(2+)</name>
        <dbReference type="ChEBI" id="CHEBI:29105"/>
    </ligand>
</feature>
<proteinExistence type="inferred from homology"/>
<dbReference type="InterPro" id="IPR002579">
    <property type="entry name" value="Met_Sox_Rdtase_MsrB_dom"/>
</dbReference>
<evidence type="ECO:0000256" key="1">
    <source>
        <dbReference type="ARBA" id="ARBA00007174"/>
    </source>
</evidence>
<dbReference type="Gene3D" id="2.170.150.20">
    <property type="entry name" value="Peptide methionine sulfoxide reductase"/>
    <property type="match status" value="1"/>
</dbReference>
<protein>
    <recommendedName>
        <fullName evidence="6">Peptide methionine sulfoxide reductase MsrB</fullName>
        <ecNumber evidence="6">1.8.4.12</ecNumber>
    </recommendedName>
    <alternativeName>
        <fullName evidence="6">Peptide-methionine (R)-S-oxide reductase</fullName>
    </alternativeName>
</protein>
<feature type="binding site" evidence="6">
    <location>
        <position position="140"/>
    </location>
    <ligand>
        <name>Zn(2+)</name>
        <dbReference type="ChEBI" id="CHEBI:29105"/>
    </ligand>
</feature>
<dbReference type="Pfam" id="PF01641">
    <property type="entry name" value="SelR"/>
    <property type="match status" value="1"/>
</dbReference>
<comment type="cofactor">
    <cofactor evidence="6">
        <name>Zn(2+)</name>
        <dbReference type="ChEBI" id="CHEBI:29105"/>
    </cofactor>
    <text evidence="6">Binds 1 zinc ion per subunit. The zinc ion is important for the structural integrity of the protein.</text>
</comment>
<reference evidence="9 10" key="1">
    <citation type="journal article" date="2019" name="Nat. Microbiol.">
        <title>Mediterranean grassland soil C-N compound turnover is dependent on rainfall and depth, and is mediated by genomically divergent microorganisms.</title>
        <authorList>
            <person name="Diamond S."/>
            <person name="Andeer P.F."/>
            <person name="Li Z."/>
            <person name="Crits-Christoph A."/>
            <person name="Burstein D."/>
            <person name="Anantharaman K."/>
            <person name="Lane K.R."/>
            <person name="Thomas B.C."/>
            <person name="Pan C."/>
            <person name="Northen T.R."/>
            <person name="Banfield J.F."/>
        </authorList>
    </citation>
    <scope>NUCLEOTIDE SEQUENCE [LARGE SCALE GENOMIC DNA]</scope>
    <source>
        <strain evidence="9">WS_6</strain>
    </source>
</reference>
<keyword evidence="3 6" id="KW-0862">Zinc</keyword>
<dbReference type="PROSITE" id="PS51790">
    <property type="entry name" value="MSRB"/>
    <property type="match status" value="1"/>
</dbReference>
<dbReference type="GO" id="GO:0005737">
    <property type="term" value="C:cytoplasm"/>
    <property type="evidence" value="ECO:0007669"/>
    <property type="project" value="TreeGrafter"/>
</dbReference>
<dbReference type="GO" id="GO:0006979">
    <property type="term" value="P:response to oxidative stress"/>
    <property type="evidence" value="ECO:0007669"/>
    <property type="project" value="InterPro"/>
</dbReference>
<feature type="domain" description="MsrB" evidence="8">
    <location>
        <begin position="49"/>
        <end position="171"/>
    </location>
</feature>
<feature type="chain" id="PRO_5021777943" description="Peptide methionine sulfoxide reductase MsrB" evidence="7">
    <location>
        <begin position="23"/>
        <end position="172"/>
    </location>
</feature>
<dbReference type="GO" id="GO:0008270">
    <property type="term" value="F:zinc ion binding"/>
    <property type="evidence" value="ECO:0007669"/>
    <property type="project" value="UniProtKB-UniRule"/>
</dbReference>
<dbReference type="EMBL" id="VBOW01000024">
    <property type="protein sequence ID" value="TMQ59197.1"/>
    <property type="molecule type" value="Genomic_DNA"/>
</dbReference>
<name>A0A538T6D4_UNCEI</name>
<keyword evidence="7" id="KW-0732">Signal</keyword>
<evidence type="ECO:0000313" key="9">
    <source>
        <dbReference type="EMBL" id="TMQ59197.1"/>
    </source>
</evidence>
<dbReference type="PANTHER" id="PTHR10173:SF52">
    <property type="entry name" value="METHIONINE-R-SULFOXIDE REDUCTASE B1"/>
    <property type="match status" value="1"/>
</dbReference>
<evidence type="ECO:0000256" key="3">
    <source>
        <dbReference type="ARBA" id="ARBA00022833"/>
    </source>
</evidence>
<evidence type="ECO:0000259" key="8">
    <source>
        <dbReference type="PROSITE" id="PS51790"/>
    </source>
</evidence>
<dbReference type="GO" id="GO:0033743">
    <property type="term" value="F:peptide-methionine (R)-S-oxide reductase activity"/>
    <property type="evidence" value="ECO:0007669"/>
    <property type="project" value="UniProtKB-UniRule"/>
</dbReference>
<feature type="active site" description="Nucleophile" evidence="6">
    <location>
        <position position="160"/>
    </location>
</feature>
<gene>
    <name evidence="6 9" type="primary">msrB</name>
    <name evidence="9" type="ORF">E6K76_05585</name>
</gene>
<feature type="binding site" evidence="6">
    <location>
        <position position="88"/>
    </location>
    <ligand>
        <name>Zn(2+)</name>
        <dbReference type="ChEBI" id="CHEBI:29105"/>
    </ligand>
</feature>
<dbReference type="HAMAP" id="MF_01400">
    <property type="entry name" value="MsrB"/>
    <property type="match status" value="1"/>
</dbReference>
<evidence type="ECO:0000256" key="2">
    <source>
        <dbReference type="ARBA" id="ARBA00022723"/>
    </source>
</evidence>
<dbReference type="NCBIfam" id="TIGR00357">
    <property type="entry name" value="peptide-methionine (R)-S-oxide reductase MsrB"/>
    <property type="match status" value="1"/>
</dbReference>
<dbReference type="PANTHER" id="PTHR10173">
    <property type="entry name" value="METHIONINE SULFOXIDE REDUCTASE"/>
    <property type="match status" value="1"/>
</dbReference>